<keyword evidence="1" id="KW-0805">Transcription regulation</keyword>
<dbReference type="GO" id="GO:0003677">
    <property type="term" value="F:DNA binding"/>
    <property type="evidence" value="ECO:0007669"/>
    <property type="project" value="UniProtKB-UniRule"/>
</dbReference>
<dbReference type="FunFam" id="1.10.10.60:FF:000141">
    <property type="entry name" value="TetR family transcriptional regulator"/>
    <property type="match status" value="1"/>
</dbReference>
<name>A0A662Z862_9GAMM</name>
<dbReference type="PROSITE" id="PS01081">
    <property type="entry name" value="HTH_TETR_1"/>
    <property type="match status" value="1"/>
</dbReference>
<dbReference type="AlphaFoldDB" id="A0A662Z862"/>
<keyword evidence="2 4" id="KW-0238">DNA-binding</keyword>
<dbReference type="PANTHER" id="PTHR47506:SF6">
    <property type="entry name" value="HTH-TYPE TRANSCRIPTIONAL REPRESSOR NEMR"/>
    <property type="match status" value="1"/>
</dbReference>
<evidence type="ECO:0000256" key="4">
    <source>
        <dbReference type="PROSITE-ProRule" id="PRU00335"/>
    </source>
</evidence>
<evidence type="ECO:0000259" key="5">
    <source>
        <dbReference type="PROSITE" id="PS50977"/>
    </source>
</evidence>
<dbReference type="SUPFAM" id="SSF48498">
    <property type="entry name" value="Tetracyclin repressor-like, C-terminal domain"/>
    <property type="match status" value="1"/>
</dbReference>
<dbReference type="InterPro" id="IPR023772">
    <property type="entry name" value="DNA-bd_HTH_TetR-type_CS"/>
</dbReference>
<dbReference type="Gene3D" id="1.10.357.10">
    <property type="entry name" value="Tetracycline Repressor, domain 2"/>
    <property type="match status" value="1"/>
</dbReference>
<organism evidence="6 7">
    <name type="scientific">Succinivibrio dextrinosolvens</name>
    <dbReference type="NCBI Taxonomy" id="83771"/>
    <lineage>
        <taxon>Bacteria</taxon>
        <taxon>Pseudomonadati</taxon>
        <taxon>Pseudomonadota</taxon>
        <taxon>Gammaproteobacteria</taxon>
        <taxon>Aeromonadales</taxon>
        <taxon>Succinivibrionaceae</taxon>
        <taxon>Succinivibrio</taxon>
    </lineage>
</organism>
<protein>
    <submittedName>
        <fullName evidence="6">Transcriptional regulator, TetR family</fullName>
    </submittedName>
</protein>
<sequence length="209" mass="23970">MPRKTQEESQETRKNILECAKRLFSKRGYERTSLSDIAKYSGVSRGAIYWHFESKEDLLVNLVEYVDVNTEGVRYFFESASPSEQDPLSKLKAFVLCIFSEELSEFFNSSFVNMLIGISNGFSGNEDARAKLAELDKQRMDQLSKIIMNCVAKGQLPKNLNIRAATEHLAVFMSGIFFQTRMKNTDALKKYYSQIVDMEIEQLKLLVQS</sequence>
<gene>
    <name evidence="6" type="ORF">SAMN04487865_100441</name>
</gene>
<accession>A0A662Z862</accession>
<dbReference type="InterPro" id="IPR009057">
    <property type="entry name" value="Homeodomain-like_sf"/>
</dbReference>
<dbReference type="PANTHER" id="PTHR47506">
    <property type="entry name" value="TRANSCRIPTIONAL REGULATORY PROTEIN"/>
    <property type="match status" value="1"/>
</dbReference>
<evidence type="ECO:0000313" key="7">
    <source>
        <dbReference type="Proteomes" id="UP000243374"/>
    </source>
</evidence>
<dbReference type="Pfam" id="PF00440">
    <property type="entry name" value="TetR_N"/>
    <property type="match status" value="1"/>
</dbReference>
<feature type="DNA-binding region" description="H-T-H motif" evidence="4">
    <location>
        <begin position="33"/>
        <end position="52"/>
    </location>
</feature>
<evidence type="ECO:0000313" key="6">
    <source>
        <dbReference type="EMBL" id="SFJ84239.1"/>
    </source>
</evidence>
<dbReference type="InterPro" id="IPR001647">
    <property type="entry name" value="HTH_TetR"/>
</dbReference>
<dbReference type="EMBL" id="FOSF01000004">
    <property type="protein sequence ID" value="SFJ84239.1"/>
    <property type="molecule type" value="Genomic_DNA"/>
</dbReference>
<dbReference type="SUPFAM" id="SSF46689">
    <property type="entry name" value="Homeodomain-like"/>
    <property type="match status" value="1"/>
</dbReference>
<evidence type="ECO:0000256" key="2">
    <source>
        <dbReference type="ARBA" id="ARBA00023125"/>
    </source>
</evidence>
<evidence type="ECO:0000256" key="3">
    <source>
        <dbReference type="ARBA" id="ARBA00023163"/>
    </source>
</evidence>
<dbReference type="RefSeq" id="WP_074838863.1">
    <property type="nucleotide sequence ID" value="NZ_CP047056.1"/>
</dbReference>
<reference evidence="6 7" key="1">
    <citation type="submission" date="2016-10" db="EMBL/GenBank/DDBJ databases">
        <authorList>
            <person name="Varghese N."/>
            <person name="Submissions S."/>
        </authorList>
    </citation>
    <scope>NUCLEOTIDE SEQUENCE [LARGE SCALE GENOMIC DNA]</scope>
    <source>
        <strain evidence="6 7">22B</strain>
    </source>
</reference>
<evidence type="ECO:0000256" key="1">
    <source>
        <dbReference type="ARBA" id="ARBA00023015"/>
    </source>
</evidence>
<dbReference type="Proteomes" id="UP000243374">
    <property type="component" value="Unassembled WGS sequence"/>
</dbReference>
<proteinExistence type="predicted"/>
<dbReference type="InterPro" id="IPR036271">
    <property type="entry name" value="Tet_transcr_reg_TetR-rel_C_sf"/>
</dbReference>
<dbReference type="OrthoDB" id="5816932at2"/>
<feature type="domain" description="HTH tetR-type" evidence="5">
    <location>
        <begin position="10"/>
        <end position="70"/>
    </location>
</feature>
<keyword evidence="7" id="KW-1185">Reference proteome</keyword>
<dbReference type="PRINTS" id="PR00455">
    <property type="entry name" value="HTHTETR"/>
</dbReference>
<dbReference type="PROSITE" id="PS50977">
    <property type="entry name" value="HTH_TETR_2"/>
    <property type="match status" value="1"/>
</dbReference>
<keyword evidence="3" id="KW-0804">Transcription</keyword>